<dbReference type="AlphaFoldDB" id="A0A443LGS8"/>
<gene>
    <name evidence="2" type="ORF">EOW65_10260</name>
</gene>
<dbReference type="InterPro" id="IPR036844">
    <property type="entry name" value="Hint_dom_sf"/>
</dbReference>
<evidence type="ECO:0000313" key="2">
    <source>
        <dbReference type="EMBL" id="RWR48356.1"/>
    </source>
</evidence>
<name>A0A443LGS8_9RHOB</name>
<evidence type="ECO:0000259" key="1">
    <source>
        <dbReference type="Pfam" id="PF13403"/>
    </source>
</evidence>
<dbReference type="EMBL" id="SAVB01000011">
    <property type="protein sequence ID" value="RWR48356.1"/>
    <property type="molecule type" value="Genomic_DNA"/>
</dbReference>
<dbReference type="InterPro" id="IPR028992">
    <property type="entry name" value="Hedgehog/Intein_dom"/>
</dbReference>
<dbReference type="Proteomes" id="UP000286594">
    <property type="component" value="Unassembled WGS sequence"/>
</dbReference>
<feature type="domain" description="Hedgehog/Intein (Hint)" evidence="1">
    <location>
        <begin position="50"/>
        <end position="196"/>
    </location>
</feature>
<dbReference type="Gene3D" id="2.170.16.10">
    <property type="entry name" value="Hedgehog/Intein (Hint) domain"/>
    <property type="match status" value="1"/>
</dbReference>
<reference evidence="2 3" key="1">
    <citation type="submission" date="2019-01" db="EMBL/GenBank/DDBJ databases">
        <title>Sinorhodobacter populi sp. nov. isolated from the symptomatic bark tissue of Populus euramericana canker.</title>
        <authorList>
            <person name="Xu G."/>
        </authorList>
    </citation>
    <scope>NUCLEOTIDE SEQUENCE [LARGE SCALE GENOMIC DNA]</scope>
    <source>
        <strain evidence="2 3">CCTCC AB2012026</strain>
    </source>
</reference>
<evidence type="ECO:0000313" key="3">
    <source>
        <dbReference type="Proteomes" id="UP000286594"/>
    </source>
</evidence>
<proteinExistence type="predicted"/>
<organism evidence="2 3">
    <name type="scientific">Paenirhodobacter ferrireducens</name>
    <dbReference type="NCBI Taxonomy" id="1215032"/>
    <lineage>
        <taxon>Bacteria</taxon>
        <taxon>Pseudomonadati</taxon>
        <taxon>Pseudomonadota</taxon>
        <taxon>Alphaproteobacteria</taxon>
        <taxon>Rhodobacterales</taxon>
        <taxon>Rhodobacter group</taxon>
        <taxon>Paenirhodobacter</taxon>
    </lineage>
</organism>
<protein>
    <submittedName>
        <fullName evidence="2">Hint domain-containing protein</fullName>
    </submittedName>
</protein>
<comment type="caution">
    <text evidence="2">The sequence shown here is derived from an EMBL/GenBank/DDBJ whole genome shotgun (WGS) entry which is preliminary data.</text>
</comment>
<dbReference type="SUPFAM" id="SSF51294">
    <property type="entry name" value="Hedgehog/intein (Hint) domain"/>
    <property type="match status" value="1"/>
</dbReference>
<dbReference type="Pfam" id="PF13403">
    <property type="entry name" value="Hint_2"/>
    <property type="match status" value="1"/>
</dbReference>
<dbReference type="GO" id="GO:0016539">
    <property type="term" value="P:intein-mediated protein splicing"/>
    <property type="evidence" value="ECO:0007669"/>
    <property type="project" value="InterPro"/>
</dbReference>
<keyword evidence="3" id="KW-1185">Reference proteome</keyword>
<dbReference type="PROSITE" id="PS50817">
    <property type="entry name" value="INTEIN_N_TER"/>
    <property type="match status" value="1"/>
</dbReference>
<dbReference type="OrthoDB" id="7742354at2"/>
<dbReference type="InterPro" id="IPR006141">
    <property type="entry name" value="Intein_N"/>
</dbReference>
<sequence>MVFRINNALNATWPTDFYPGNIVSIQLGTWNGTEYSGGTISANIDSPVVPCFSAGTLIRTPRGEVSVETLRCGDLVLTLDSGACALCWIGARHLGPAELEAWPNLRPIRIRAGALGPNQPERDLVVSPQHRVLVRSSIARRMFGEAEVLVAAKHLLGLAGVEIATDLAEVTYWHFLLDGHHLVFSNGTLTESFLAGRQALKSLPSGALDEIAALFPELVAAPQSEADTARRAIARSRAQRLVERHQRNNRALIL</sequence>
<accession>A0A443LGS8</accession>